<evidence type="ECO:0000313" key="2">
    <source>
        <dbReference type="EMBL" id="ORB73126.1"/>
    </source>
</evidence>
<dbReference type="STRING" id="1783.BST44_16295"/>
<protein>
    <recommendedName>
        <fullName evidence="4">Terminase</fullName>
    </recommendedName>
</protein>
<gene>
    <name evidence="2" type="ORF">BST44_16295</name>
</gene>
<proteinExistence type="predicted"/>
<organism evidence="2 3">
    <name type="scientific">Mycobacterium scrofulaceum</name>
    <dbReference type="NCBI Taxonomy" id="1783"/>
    <lineage>
        <taxon>Bacteria</taxon>
        <taxon>Bacillati</taxon>
        <taxon>Actinomycetota</taxon>
        <taxon>Actinomycetes</taxon>
        <taxon>Mycobacteriales</taxon>
        <taxon>Mycobacteriaceae</taxon>
        <taxon>Mycobacterium</taxon>
    </lineage>
</organism>
<comment type="caution">
    <text evidence="2">The sequence shown here is derived from an EMBL/GenBank/DDBJ whole genome shotgun (WGS) entry which is preliminary data.</text>
</comment>
<feature type="region of interest" description="Disordered" evidence="1">
    <location>
        <begin position="98"/>
        <end position="125"/>
    </location>
</feature>
<name>A0A1X0KD76_MYCSC</name>
<accession>A0A1X0KD76</accession>
<dbReference type="Proteomes" id="UP000192601">
    <property type="component" value="Unassembled WGS sequence"/>
</dbReference>
<evidence type="ECO:0008006" key="4">
    <source>
        <dbReference type="Google" id="ProtNLM"/>
    </source>
</evidence>
<reference evidence="2 3" key="1">
    <citation type="submission" date="2017-02" db="EMBL/GenBank/DDBJ databases">
        <title>The new phylogeny of genus Mycobacterium.</title>
        <authorList>
            <person name="Tortoli E."/>
            <person name="Trovato A."/>
            <person name="Cirillo D.M."/>
        </authorList>
    </citation>
    <scope>NUCLEOTIDE SEQUENCE [LARGE SCALE GENOMIC DNA]</scope>
    <source>
        <strain evidence="2 3">DSM 43992</strain>
    </source>
</reference>
<evidence type="ECO:0000256" key="1">
    <source>
        <dbReference type="SAM" id="MobiDB-lite"/>
    </source>
</evidence>
<dbReference type="RefSeq" id="WP_083178137.1">
    <property type="nucleotide sequence ID" value="NZ_MVIJ01000023.1"/>
</dbReference>
<evidence type="ECO:0000313" key="3">
    <source>
        <dbReference type="Proteomes" id="UP000192601"/>
    </source>
</evidence>
<sequence>MAEKKIPKAPVGLGRAGRAVWRAVWAEFDISRDPGKQALLAEAAAVKDVIEELSEHAAEAPILVKAANGAPAIQPSLQELRMQRQLFQQLITRIGMPDADQADSTHAKRVAAGRKGAEVRWGGRR</sequence>
<keyword evidence="3" id="KW-1185">Reference proteome</keyword>
<dbReference type="AlphaFoldDB" id="A0A1X0KD76"/>
<dbReference type="EMBL" id="MVIJ01000023">
    <property type="protein sequence ID" value="ORB73126.1"/>
    <property type="molecule type" value="Genomic_DNA"/>
</dbReference>